<accession>A0A8X6QFE1</accession>
<dbReference type="PRINTS" id="PR00449">
    <property type="entry name" value="RASTRNSFRMNG"/>
</dbReference>
<evidence type="ECO:0000313" key="5">
    <source>
        <dbReference type="Proteomes" id="UP000887013"/>
    </source>
</evidence>
<dbReference type="InterPro" id="IPR027417">
    <property type="entry name" value="P-loop_NTPase"/>
</dbReference>
<dbReference type="GO" id="GO:0003924">
    <property type="term" value="F:GTPase activity"/>
    <property type="evidence" value="ECO:0007669"/>
    <property type="project" value="InterPro"/>
</dbReference>
<dbReference type="GO" id="GO:0045335">
    <property type="term" value="C:phagocytic vesicle"/>
    <property type="evidence" value="ECO:0007669"/>
    <property type="project" value="TreeGrafter"/>
</dbReference>
<keyword evidence="3" id="KW-0342">GTP-binding</keyword>
<keyword evidence="5" id="KW-1185">Reference proteome</keyword>
<dbReference type="PROSITE" id="PS51419">
    <property type="entry name" value="RAB"/>
    <property type="match status" value="1"/>
</dbReference>
<evidence type="ECO:0000256" key="3">
    <source>
        <dbReference type="ARBA" id="ARBA00023134"/>
    </source>
</evidence>
<dbReference type="PANTHER" id="PTHR47981">
    <property type="entry name" value="RAB FAMILY"/>
    <property type="match status" value="1"/>
</dbReference>
<dbReference type="GO" id="GO:0005764">
    <property type="term" value="C:lysosome"/>
    <property type="evidence" value="ECO:0007669"/>
    <property type="project" value="TreeGrafter"/>
</dbReference>
<comment type="caution">
    <text evidence="4">The sequence shown here is derived from an EMBL/GenBank/DDBJ whole genome shotgun (WGS) entry which is preliminary data.</text>
</comment>
<dbReference type="GO" id="GO:0005770">
    <property type="term" value="C:late endosome"/>
    <property type="evidence" value="ECO:0007669"/>
    <property type="project" value="TreeGrafter"/>
</dbReference>
<evidence type="ECO:0000256" key="1">
    <source>
        <dbReference type="ARBA" id="ARBA00006270"/>
    </source>
</evidence>
<comment type="similarity">
    <text evidence="1">Belongs to the small GTPase superfamily. Rab family.</text>
</comment>
<dbReference type="InterPro" id="IPR001806">
    <property type="entry name" value="Small_GTPase"/>
</dbReference>
<sequence length="137" mass="15515">MTRVYYRDAQGCIVMFDLNKRSTFHSAMKWKKDVEAKCQLPDGSSLPAILLGNKCDLPVRDVNQDEIEYAYKKGNYIGWTEVSAKEGLMVDDCMKFLVDAMLSRDVGKISVVEDAGMDEERDKVDISKTSKKRGCCK</sequence>
<dbReference type="Gene3D" id="3.40.50.300">
    <property type="entry name" value="P-loop containing nucleotide triphosphate hydrolases"/>
    <property type="match status" value="1"/>
</dbReference>
<gene>
    <name evidence="4" type="primary">RAB29</name>
    <name evidence="4" type="ORF">NPIL_313341</name>
</gene>
<keyword evidence="2" id="KW-0547">Nucleotide-binding</keyword>
<organism evidence="4 5">
    <name type="scientific">Nephila pilipes</name>
    <name type="common">Giant wood spider</name>
    <name type="synonym">Nephila maculata</name>
    <dbReference type="NCBI Taxonomy" id="299642"/>
    <lineage>
        <taxon>Eukaryota</taxon>
        <taxon>Metazoa</taxon>
        <taxon>Ecdysozoa</taxon>
        <taxon>Arthropoda</taxon>
        <taxon>Chelicerata</taxon>
        <taxon>Arachnida</taxon>
        <taxon>Araneae</taxon>
        <taxon>Araneomorphae</taxon>
        <taxon>Entelegynae</taxon>
        <taxon>Araneoidea</taxon>
        <taxon>Nephilidae</taxon>
        <taxon>Nephila</taxon>
    </lineage>
</organism>
<dbReference type="GO" id="GO:0090385">
    <property type="term" value="P:phagosome-lysosome fusion"/>
    <property type="evidence" value="ECO:0007669"/>
    <property type="project" value="TreeGrafter"/>
</dbReference>
<dbReference type="SUPFAM" id="SSF52540">
    <property type="entry name" value="P-loop containing nucleoside triphosphate hydrolases"/>
    <property type="match status" value="1"/>
</dbReference>
<dbReference type="PANTHER" id="PTHR47981:SF42">
    <property type="entry name" value="RAS-RELATED PROTEIN RAB-7L1-LIKE ISOFORM X1"/>
    <property type="match status" value="1"/>
</dbReference>
<dbReference type="SMART" id="SM00175">
    <property type="entry name" value="RAB"/>
    <property type="match status" value="1"/>
</dbReference>
<dbReference type="GO" id="GO:0008333">
    <property type="term" value="P:endosome to lysosome transport"/>
    <property type="evidence" value="ECO:0007669"/>
    <property type="project" value="TreeGrafter"/>
</dbReference>
<evidence type="ECO:0000313" key="4">
    <source>
        <dbReference type="EMBL" id="GFU10702.1"/>
    </source>
</evidence>
<evidence type="ECO:0000256" key="2">
    <source>
        <dbReference type="ARBA" id="ARBA00022741"/>
    </source>
</evidence>
<dbReference type="Pfam" id="PF00071">
    <property type="entry name" value="Ras"/>
    <property type="match status" value="1"/>
</dbReference>
<dbReference type="OrthoDB" id="245989at2759"/>
<dbReference type="PROSITE" id="PS51421">
    <property type="entry name" value="RAS"/>
    <property type="match status" value="1"/>
</dbReference>
<reference evidence="4" key="1">
    <citation type="submission" date="2020-08" db="EMBL/GenBank/DDBJ databases">
        <title>Multicomponent nature underlies the extraordinary mechanical properties of spider dragline silk.</title>
        <authorList>
            <person name="Kono N."/>
            <person name="Nakamura H."/>
            <person name="Mori M."/>
            <person name="Yoshida Y."/>
            <person name="Ohtoshi R."/>
            <person name="Malay A.D."/>
            <person name="Moran D.A.P."/>
            <person name="Tomita M."/>
            <person name="Numata K."/>
            <person name="Arakawa K."/>
        </authorList>
    </citation>
    <scope>NUCLEOTIDE SEQUENCE</scope>
</reference>
<dbReference type="GO" id="GO:0005525">
    <property type="term" value="F:GTP binding"/>
    <property type="evidence" value="ECO:0007669"/>
    <property type="project" value="UniProtKB-KW"/>
</dbReference>
<dbReference type="EMBL" id="BMAW01078371">
    <property type="protein sequence ID" value="GFU10702.1"/>
    <property type="molecule type" value="Genomic_DNA"/>
</dbReference>
<dbReference type="Proteomes" id="UP000887013">
    <property type="component" value="Unassembled WGS sequence"/>
</dbReference>
<proteinExistence type="inferred from homology"/>
<protein>
    <submittedName>
        <fullName evidence="4">Ras-related protein Rab-7L1</fullName>
    </submittedName>
</protein>
<dbReference type="AlphaFoldDB" id="A0A8X6QFE1"/>
<name>A0A8X6QFE1_NEPPI</name>